<feature type="compositionally biased region" description="Polar residues" evidence="1">
    <location>
        <begin position="222"/>
        <end position="244"/>
    </location>
</feature>
<dbReference type="EMBL" id="CAJNDS010000789">
    <property type="protein sequence ID" value="CAE7234164.1"/>
    <property type="molecule type" value="Genomic_DNA"/>
</dbReference>
<feature type="transmembrane region" description="Helical" evidence="2">
    <location>
        <begin position="66"/>
        <end position="85"/>
    </location>
</feature>
<evidence type="ECO:0000256" key="1">
    <source>
        <dbReference type="SAM" id="MobiDB-lite"/>
    </source>
</evidence>
<keyword evidence="4" id="KW-1185">Reference proteome</keyword>
<evidence type="ECO:0000313" key="3">
    <source>
        <dbReference type="EMBL" id="CAE7234164.1"/>
    </source>
</evidence>
<feature type="transmembrane region" description="Helical" evidence="2">
    <location>
        <begin position="92"/>
        <end position="114"/>
    </location>
</feature>
<sequence>MPGSICTTEAAATEMPEVQKIPSEPVEKLPWSWRYLSVCIVFPVVAGGINVFLYSGLSLYYREMGWELWITGVVVSVGSLGRIFFQQLQLHLGLWTAAPMAGVHLLLAILVTIYPDKLWALVGQSLAVILFDTNALMEAICFEVFSDSEAIARQAAAAMLSSYTVSYACSATYGGIIYDLWSWNGVAWYHSIAASLNLLLIVTMPPVRSSWRKLRAQGVEASSQDLKATRQRAGSAQSDDSWSGSFHAHLPPPEPVEFLNRTVPSEQELATNIVADGQVKITELELEVEPPVPETPKKTKSSKIPANTRMPAFMVFLNGFMNNYNYGTVWLTYAIFFKEHHGWNEATWAGISQTSGDLLAAIMIALPLKRKMVDPKEMKGMRWLWYSTTGQPYNVSCLMVAWRSCAWGWPTHCCRCRLQRRC</sequence>
<accession>A0A812KWA0</accession>
<feature type="transmembrane region" description="Helical" evidence="2">
    <location>
        <begin position="126"/>
        <end position="145"/>
    </location>
</feature>
<feature type="transmembrane region" description="Helical" evidence="2">
    <location>
        <begin position="35"/>
        <end position="54"/>
    </location>
</feature>
<feature type="transmembrane region" description="Helical" evidence="2">
    <location>
        <begin position="348"/>
        <end position="368"/>
    </location>
</feature>
<evidence type="ECO:0000256" key="2">
    <source>
        <dbReference type="SAM" id="Phobius"/>
    </source>
</evidence>
<proteinExistence type="predicted"/>
<keyword evidence="2" id="KW-0472">Membrane</keyword>
<feature type="transmembrane region" description="Helical" evidence="2">
    <location>
        <begin position="157"/>
        <end position="181"/>
    </location>
</feature>
<keyword evidence="2" id="KW-1133">Transmembrane helix</keyword>
<gene>
    <name evidence="3" type="ORF">SNAT2548_LOCUS9850</name>
</gene>
<dbReference type="Proteomes" id="UP000604046">
    <property type="component" value="Unassembled WGS sequence"/>
</dbReference>
<evidence type="ECO:0000313" key="4">
    <source>
        <dbReference type="Proteomes" id="UP000604046"/>
    </source>
</evidence>
<keyword evidence="2" id="KW-0812">Transmembrane</keyword>
<comment type="caution">
    <text evidence="3">The sequence shown here is derived from an EMBL/GenBank/DDBJ whole genome shotgun (WGS) entry which is preliminary data.</text>
</comment>
<feature type="region of interest" description="Disordered" evidence="1">
    <location>
        <begin position="222"/>
        <end position="246"/>
    </location>
</feature>
<dbReference type="AlphaFoldDB" id="A0A812KWA0"/>
<feature type="transmembrane region" description="Helical" evidence="2">
    <location>
        <begin position="312"/>
        <end position="336"/>
    </location>
</feature>
<organism evidence="3 4">
    <name type="scientific">Symbiodinium natans</name>
    <dbReference type="NCBI Taxonomy" id="878477"/>
    <lineage>
        <taxon>Eukaryota</taxon>
        <taxon>Sar</taxon>
        <taxon>Alveolata</taxon>
        <taxon>Dinophyceae</taxon>
        <taxon>Suessiales</taxon>
        <taxon>Symbiodiniaceae</taxon>
        <taxon>Symbiodinium</taxon>
    </lineage>
</organism>
<dbReference type="SUPFAM" id="SSF103473">
    <property type="entry name" value="MFS general substrate transporter"/>
    <property type="match status" value="1"/>
</dbReference>
<name>A0A812KWA0_9DINO</name>
<protein>
    <submittedName>
        <fullName evidence="3">Uncharacterized protein</fullName>
    </submittedName>
</protein>
<feature type="transmembrane region" description="Helical" evidence="2">
    <location>
        <begin position="187"/>
        <end position="207"/>
    </location>
</feature>
<dbReference type="InterPro" id="IPR036259">
    <property type="entry name" value="MFS_trans_sf"/>
</dbReference>
<reference evidence="3" key="1">
    <citation type="submission" date="2021-02" db="EMBL/GenBank/DDBJ databases">
        <authorList>
            <person name="Dougan E. K."/>
            <person name="Rhodes N."/>
            <person name="Thang M."/>
            <person name="Chan C."/>
        </authorList>
    </citation>
    <scope>NUCLEOTIDE SEQUENCE</scope>
</reference>